<evidence type="ECO:0000313" key="2">
    <source>
        <dbReference type="Proteomes" id="UP000515160"/>
    </source>
</evidence>
<keyword evidence="2" id="KW-1185">Reference proteome</keyword>
<name>A0A6P8X7A6_DROAB</name>
<evidence type="ECO:0000256" key="1">
    <source>
        <dbReference type="SAM" id="MobiDB-lite"/>
    </source>
</evidence>
<sequence>MSSANTTMYYSAVEDMFKDMLIDTTETKEQEMDTAVNDITWVDTPKRSVRIRRLNLFKDKPEFVICRRIIAPSKLDLSPRSQELQKEQQSKELLRLRRERHEGEQRPPVRRLTMRL</sequence>
<evidence type="ECO:0000313" key="3">
    <source>
        <dbReference type="RefSeq" id="XP_034107791.1"/>
    </source>
</evidence>
<feature type="region of interest" description="Disordered" evidence="1">
    <location>
        <begin position="78"/>
        <end position="116"/>
    </location>
</feature>
<feature type="compositionally biased region" description="Basic and acidic residues" evidence="1">
    <location>
        <begin position="83"/>
        <end position="107"/>
    </location>
</feature>
<protein>
    <submittedName>
        <fullName evidence="3">Uncharacterized protein LOC117570345</fullName>
    </submittedName>
</protein>
<reference evidence="3" key="1">
    <citation type="submission" date="2025-08" db="UniProtKB">
        <authorList>
            <consortium name="RefSeq"/>
        </authorList>
    </citation>
    <scope>IDENTIFICATION</scope>
    <source>
        <strain evidence="3">15112-1751.03</strain>
        <tissue evidence="3">Whole Adult</tissue>
    </source>
</reference>
<gene>
    <name evidence="3" type="primary">LOC117570345</name>
</gene>
<organism evidence="2 3">
    <name type="scientific">Drosophila albomicans</name>
    <name type="common">Fruit fly</name>
    <dbReference type="NCBI Taxonomy" id="7291"/>
    <lineage>
        <taxon>Eukaryota</taxon>
        <taxon>Metazoa</taxon>
        <taxon>Ecdysozoa</taxon>
        <taxon>Arthropoda</taxon>
        <taxon>Hexapoda</taxon>
        <taxon>Insecta</taxon>
        <taxon>Pterygota</taxon>
        <taxon>Neoptera</taxon>
        <taxon>Endopterygota</taxon>
        <taxon>Diptera</taxon>
        <taxon>Brachycera</taxon>
        <taxon>Muscomorpha</taxon>
        <taxon>Ephydroidea</taxon>
        <taxon>Drosophilidae</taxon>
        <taxon>Drosophila</taxon>
    </lineage>
</organism>
<dbReference type="AlphaFoldDB" id="A0A6P8X7A6"/>
<accession>A0A6P8X7A6</accession>
<dbReference type="GeneID" id="117570345"/>
<dbReference type="OrthoDB" id="7837791at2759"/>
<dbReference type="RefSeq" id="XP_034107791.1">
    <property type="nucleotide sequence ID" value="XM_034251900.2"/>
</dbReference>
<proteinExistence type="predicted"/>
<dbReference type="Proteomes" id="UP000515160">
    <property type="component" value="Chromosome 3"/>
</dbReference>